<evidence type="ECO:0000313" key="2">
    <source>
        <dbReference type="Proteomes" id="UP000013827"/>
    </source>
</evidence>
<dbReference type="EnsemblProtists" id="EOD12095">
    <property type="protein sequence ID" value="EOD12095"/>
    <property type="gene ID" value="EMIHUDRAFT_213863"/>
</dbReference>
<dbReference type="AlphaFoldDB" id="A0A0D3ILG0"/>
<dbReference type="OMA" id="ELCHARY"/>
<dbReference type="KEGG" id="ehx:EMIHUDRAFT_213863"/>
<accession>A0A0D3ILG0</accession>
<name>A0A0D3ILG0_EMIH1</name>
<organism evidence="1 2">
    <name type="scientific">Emiliania huxleyi (strain CCMP1516)</name>
    <dbReference type="NCBI Taxonomy" id="280463"/>
    <lineage>
        <taxon>Eukaryota</taxon>
        <taxon>Haptista</taxon>
        <taxon>Haptophyta</taxon>
        <taxon>Prymnesiophyceae</taxon>
        <taxon>Isochrysidales</taxon>
        <taxon>Noelaerhabdaceae</taxon>
        <taxon>Emiliania</taxon>
    </lineage>
</organism>
<dbReference type="Proteomes" id="UP000013827">
    <property type="component" value="Unassembled WGS sequence"/>
</dbReference>
<dbReference type="PaxDb" id="2903-EOD12095"/>
<evidence type="ECO:0000313" key="1">
    <source>
        <dbReference type="EnsemblProtists" id="EOD12095"/>
    </source>
</evidence>
<reference evidence="1" key="2">
    <citation type="submission" date="2024-10" db="UniProtKB">
        <authorList>
            <consortium name="EnsemblProtists"/>
        </authorList>
    </citation>
    <scope>IDENTIFICATION</scope>
</reference>
<protein>
    <recommendedName>
        <fullName evidence="3">Ubiquitin-like domain-containing protein</fullName>
    </recommendedName>
</protein>
<evidence type="ECO:0008006" key="3">
    <source>
        <dbReference type="Google" id="ProtNLM"/>
    </source>
</evidence>
<dbReference type="GeneID" id="17258326"/>
<keyword evidence="2" id="KW-1185">Reference proteome</keyword>
<sequence>MPRLRVSLGLNSGSRSGQPACTVVIDPSGAALMQAVSNKLRLKKREAASAHLYVWSTGVRVDLAAADISGCVADGDLVVVGFGEPFAGKQPAAAAAGSDPRAWEARWEARSADLALVEWRDAVAMNRALGRLSTLLEHPAHRGRLVSHAQQRRLPSASYLGHNLYADTLRSFESLAAAAREAEAAASPAELAFLAGWAERGAPQVVVSYVSGATPTLAHELCHARYALLPPYRGAVDAAWARHEQLLCKWMADLGYHASRHADEFGAYLLTEPHAFWRGRVAPREAAELRAVLAAALGEPLDKTEGPFGVRPVSTQAEELLIPGSV</sequence>
<reference evidence="2" key="1">
    <citation type="journal article" date="2013" name="Nature">
        <title>Pan genome of the phytoplankton Emiliania underpins its global distribution.</title>
        <authorList>
            <person name="Read B.A."/>
            <person name="Kegel J."/>
            <person name="Klute M.J."/>
            <person name="Kuo A."/>
            <person name="Lefebvre S.C."/>
            <person name="Maumus F."/>
            <person name="Mayer C."/>
            <person name="Miller J."/>
            <person name="Monier A."/>
            <person name="Salamov A."/>
            <person name="Young J."/>
            <person name="Aguilar M."/>
            <person name="Claverie J.M."/>
            <person name="Frickenhaus S."/>
            <person name="Gonzalez K."/>
            <person name="Herman E.K."/>
            <person name="Lin Y.C."/>
            <person name="Napier J."/>
            <person name="Ogata H."/>
            <person name="Sarno A.F."/>
            <person name="Shmutz J."/>
            <person name="Schroeder D."/>
            <person name="de Vargas C."/>
            <person name="Verret F."/>
            <person name="von Dassow P."/>
            <person name="Valentin K."/>
            <person name="Van de Peer Y."/>
            <person name="Wheeler G."/>
            <person name="Dacks J.B."/>
            <person name="Delwiche C.F."/>
            <person name="Dyhrman S.T."/>
            <person name="Glockner G."/>
            <person name="John U."/>
            <person name="Richards T."/>
            <person name="Worden A.Z."/>
            <person name="Zhang X."/>
            <person name="Grigoriev I.V."/>
            <person name="Allen A.E."/>
            <person name="Bidle K."/>
            <person name="Borodovsky M."/>
            <person name="Bowler C."/>
            <person name="Brownlee C."/>
            <person name="Cock J.M."/>
            <person name="Elias M."/>
            <person name="Gladyshev V.N."/>
            <person name="Groth M."/>
            <person name="Guda C."/>
            <person name="Hadaegh A."/>
            <person name="Iglesias-Rodriguez M.D."/>
            <person name="Jenkins J."/>
            <person name="Jones B.M."/>
            <person name="Lawson T."/>
            <person name="Leese F."/>
            <person name="Lindquist E."/>
            <person name="Lobanov A."/>
            <person name="Lomsadze A."/>
            <person name="Malik S.B."/>
            <person name="Marsh M.E."/>
            <person name="Mackinder L."/>
            <person name="Mock T."/>
            <person name="Mueller-Roeber B."/>
            <person name="Pagarete A."/>
            <person name="Parker M."/>
            <person name="Probert I."/>
            <person name="Quesneville H."/>
            <person name="Raines C."/>
            <person name="Rensing S.A."/>
            <person name="Riano-Pachon D.M."/>
            <person name="Richier S."/>
            <person name="Rokitta S."/>
            <person name="Shiraiwa Y."/>
            <person name="Soanes D.M."/>
            <person name="van der Giezen M."/>
            <person name="Wahlund T.M."/>
            <person name="Williams B."/>
            <person name="Wilson W."/>
            <person name="Wolfe G."/>
            <person name="Wurch L.L."/>
        </authorList>
    </citation>
    <scope>NUCLEOTIDE SEQUENCE</scope>
</reference>
<dbReference type="HOGENOM" id="CLU_853740_0_0_1"/>
<proteinExistence type="predicted"/>
<dbReference type="RefSeq" id="XP_005764524.1">
    <property type="nucleotide sequence ID" value="XM_005764467.1"/>
</dbReference>